<evidence type="ECO:0000256" key="1">
    <source>
        <dbReference type="ARBA" id="ARBA00004123"/>
    </source>
</evidence>
<evidence type="ECO:0000256" key="6">
    <source>
        <dbReference type="ARBA" id="ARBA00023242"/>
    </source>
</evidence>
<keyword evidence="2" id="KW-0479">Metal-binding</keyword>
<evidence type="ECO:0000256" key="7">
    <source>
        <dbReference type="PROSITE-ProRule" id="PRU00042"/>
    </source>
</evidence>
<evidence type="ECO:0000259" key="9">
    <source>
        <dbReference type="PROSITE" id="PS50157"/>
    </source>
</evidence>
<dbReference type="Pfam" id="PF00096">
    <property type="entry name" value="zf-C2H2"/>
    <property type="match status" value="3"/>
</dbReference>
<dbReference type="SMART" id="SM00355">
    <property type="entry name" value="ZnF_C2H2"/>
    <property type="match status" value="11"/>
</dbReference>
<feature type="domain" description="C2H2-type" evidence="9">
    <location>
        <begin position="700"/>
        <end position="728"/>
    </location>
</feature>
<sequence length="763" mass="88369">MDNLCTACLSKDRQLYKLQNLHTIYYTLVPGVEINLPEVQLCWECRCMLRRCHQFQRNVLAARDILVAHFFNPNVDTFGFGVELPLQTESFSKLTKTAPKHEDFTISYDKPSEPTDLEPSDSKSKEINPTATTTNEEIKQIDSVKVEMLPDDEDCMDTMDIEQPFTPAPIEDPLSDVPSPAFTEVNIKPLQILNKETTTKQPLVVNKVVASPVVKKKLIPVQKLPGTSKTLKKIQIPPHVAKQLQLLASSSTKPVQVRIGNSSEFKNLVLVKKGDVPPLVSVASENKVEVKEEEAKEEEKKELKPKMKVVKRKTKTSIAVKAKSELLKKKLLSRLRKKPPPPPAQDDDPTPSVDATYQRFSNMLRTSLPEDHRNHVRVLVMTDDEMNERREEMRLEPQFVNSQWKCETCIIGYYSEQQLDDHNKAKHFVRELELVCPVCRAYIPEHMYSFHYGRHRVSYVCLLCDEKLYEPKRVKEHMRAHNKVETTEFRCNVCQKVFNSKHRRKVHKEKEHAPVEEYTCEVCGKTFDRRWSWKDHVKRHNIPNDPVECHVCHKTYKNSITFAMHYRNVHKRATGEKVRCEQCDMQFVNATCLNMHLKYSRKHADPANFKHICYSCGKGFMFERQMKDHIDYVHTGRTDHVCKYCSKMYSSAGGLRKHMKFVHEGGKYEKNKVCTICGKSFTQAAALRQHMNIHNNTRPYQCKVCATSFKNHGALYTHYKLKHLKLKKEDKICIRNLGKEGQRVMTYDPPPTSSLMMAQEPLD</sequence>
<keyword evidence="5" id="KW-0862">Zinc</keyword>
<protein>
    <recommendedName>
        <fullName evidence="9">C2H2-type domain-containing protein</fullName>
    </recommendedName>
</protein>
<organism evidence="10 11">
    <name type="scientific">Plutella xylostella</name>
    <name type="common">Diamondback moth</name>
    <name type="synonym">Plutella maculipennis</name>
    <dbReference type="NCBI Taxonomy" id="51655"/>
    <lineage>
        <taxon>Eukaryota</taxon>
        <taxon>Metazoa</taxon>
        <taxon>Ecdysozoa</taxon>
        <taxon>Arthropoda</taxon>
        <taxon>Hexapoda</taxon>
        <taxon>Insecta</taxon>
        <taxon>Pterygota</taxon>
        <taxon>Neoptera</taxon>
        <taxon>Endopterygota</taxon>
        <taxon>Lepidoptera</taxon>
        <taxon>Glossata</taxon>
        <taxon>Ditrysia</taxon>
        <taxon>Yponomeutoidea</taxon>
        <taxon>Plutellidae</taxon>
        <taxon>Plutella</taxon>
    </lineage>
</organism>
<evidence type="ECO:0000256" key="5">
    <source>
        <dbReference type="ARBA" id="ARBA00022833"/>
    </source>
</evidence>
<evidence type="ECO:0000256" key="4">
    <source>
        <dbReference type="ARBA" id="ARBA00022771"/>
    </source>
</evidence>
<keyword evidence="6" id="KW-0539">Nucleus</keyword>
<keyword evidence="11" id="KW-1185">Reference proteome</keyword>
<evidence type="ECO:0000313" key="11">
    <source>
        <dbReference type="Proteomes" id="UP000823941"/>
    </source>
</evidence>
<evidence type="ECO:0000256" key="3">
    <source>
        <dbReference type="ARBA" id="ARBA00022737"/>
    </source>
</evidence>
<evidence type="ECO:0000256" key="2">
    <source>
        <dbReference type="ARBA" id="ARBA00022723"/>
    </source>
</evidence>
<name>A0ABQ7QNL1_PLUXY</name>
<dbReference type="PANTHER" id="PTHR24394:SF29">
    <property type="entry name" value="MYONEURIN"/>
    <property type="match status" value="1"/>
</dbReference>
<feature type="domain" description="C2H2-type" evidence="9">
    <location>
        <begin position="672"/>
        <end position="699"/>
    </location>
</feature>
<dbReference type="EMBL" id="JAHIBW010000011">
    <property type="protein sequence ID" value="KAG7306631.1"/>
    <property type="molecule type" value="Genomic_DNA"/>
</dbReference>
<dbReference type="SUPFAM" id="SSF57667">
    <property type="entry name" value="beta-beta-alpha zinc fingers"/>
    <property type="match status" value="3"/>
</dbReference>
<comment type="subcellular location">
    <subcellularLocation>
        <location evidence="1">Nucleus</location>
    </subcellularLocation>
</comment>
<keyword evidence="4 7" id="KW-0863">Zinc-finger</keyword>
<dbReference type="PANTHER" id="PTHR24394">
    <property type="entry name" value="ZINC FINGER PROTEIN"/>
    <property type="match status" value="1"/>
</dbReference>
<dbReference type="InterPro" id="IPR036236">
    <property type="entry name" value="Znf_C2H2_sf"/>
</dbReference>
<feature type="domain" description="C2H2-type" evidence="9">
    <location>
        <begin position="640"/>
        <end position="668"/>
    </location>
</feature>
<proteinExistence type="predicted"/>
<evidence type="ECO:0000256" key="8">
    <source>
        <dbReference type="SAM" id="MobiDB-lite"/>
    </source>
</evidence>
<dbReference type="InterPro" id="IPR013087">
    <property type="entry name" value="Znf_C2H2_type"/>
</dbReference>
<dbReference type="PROSITE" id="PS00028">
    <property type="entry name" value="ZINC_FINGER_C2H2_1"/>
    <property type="match status" value="9"/>
</dbReference>
<dbReference type="Gene3D" id="3.30.160.60">
    <property type="entry name" value="Classic Zinc Finger"/>
    <property type="match status" value="5"/>
</dbReference>
<evidence type="ECO:0000313" key="10">
    <source>
        <dbReference type="EMBL" id="KAG7306631.1"/>
    </source>
</evidence>
<dbReference type="PROSITE" id="PS50157">
    <property type="entry name" value="ZINC_FINGER_C2H2_2"/>
    <property type="match status" value="6"/>
</dbReference>
<feature type="domain" description="C2H2-type" evidence="9">
    <location>
        <begin position="489"/>
        <end position="517"/>
    </location>
</feature>
<accession>A0ABQ7QNL1</accession>
<keyword evidence="3" id="KW-0677">Repeat</keyword>
<gene>
    <name evidence="10" type="ORF">JYU34_008010</name>
</gene>
<comment type="caution">
    <text evidence="10">The sequence shown here is derived from an EMBL/GenBank/DDBJ whole genome shotgun (WGS) entry which is preliminary data.</text>
</comment>
<feature type="region of interest" description="Disordered" evidence="8">
    <location>
        <begin position="744"/>
        <end position="763"/>
    </location>
</feature>
<dbReference type="Proteomes" id="UP000823941">
    <property type="component" value="Chromosome 11"/>
</dbReference>
<feature type="domain" description="C2H2-type" evidence="9">
    <location>
        <begin position="611"/>
        <end position="639"/>
    </location>
</feature>
<reference evidence="10 11" key="1">
    <citation type="submission" date="2021-06" db="EMBL/GenBank/DDBJ databases">
        <title>A haploid diamondback moth (Plutella xylostella L.) genome assembly resolves 31 chromosomes and identifies a diamide resistance mutation.</title>
        <authorList>
            <person name="Ward C.M."/>
            <person name="Perry K.D."/>
            <person name="Baker G."/>
            <person name="Powis K."/>
            <person name="Heckel D.G."/>
            <person name="Baxter S.W."/>
        </authorList>
    </citation>
    <scope>NUCLEOTIDE SEQUENCE [LARGE SCALE GENOMIC DNA]</scope>
    <source>
        <strain evidence="10 11">LV</strain>
        <tissue evidence="10">Single pupa</tissue>
    </source>
</reference>
<feature type="region of interest" description="Disordered" evidence="8">
    <location>
        <begin position="104"/>
        <end position="135"/>
    </location>
</feature>
<feature type="domain" description="C2H2-type" evidence="9">
    <location>
        <begin position="518"/>
        <end position="545"/>
    </location>
</feature>
<feature type="region of interest" description="Disordered" evidence="8">
    <location>
        <begin position="332"/>
        <end position="355"/>
    </location>
</feature>